<evidence type="ECO:0000256" key="2">
    <source>
        <dbReference type="ARBA" id="ARBA00022741"/>
    </source>
</evidence>
<dbReference type="GO" id="GO:0005737">
    <property type="term" value="C:cytoplasm"/>
    <property type="evidence" value="ECO:0007669"/>
    <property type="project" value="TreeGrafter"/>
</dbReference>
<reference evidence="5 6" key="1">
    <citation type="submission" date="2020-07" db="EMBL/GenBank/DDBJ databases">
        <title>Complete genome and description of Corynebacterium incognita strain Marseille-Q3630 sp. nov.</title>
        <authorList>
            <person name="Boxberger M."/>
        </authorList>
    </citation>
    <scope>NUCLEOTIDE SEQUENCE [LARGE SCALE GENOMIC DNA]</scope>
    <source>
        <strain evidence="5 6">Marseille-Q3630</strain>
    </source>
</reference>
<gene>
    <name evidence="5" type="ORF">H0194_06310</name>
</gene>
<dbReference type="Proteomes" id="UP000515743">
    <property type="component" value="Chromosome"/>
</dbReference>
<keyword evidence="3" id="KW-0067">ATP-binding</keyword>
<keyword evidence="1 5" id="KW-0808">Transferase</keyword>
<dbReference type="GO" id="GO:0042292">
    <property type="term" value="F:URM1 activating enzyme activity"/>
    <property type="evidence" value="ECO:0007669"/>
    <property type="project" value="TreeGrafter"/>
</dbReference>
<dbReference type="GO" id="GO:0016779">
    <property type="term" value="F:nucleotidyltransferase activity"/>
    <property type="evidence" value="ECO:0007669"/>
    <property type="project" value="UniProtKB-KW"/>
</dbReference>
<evidence type="ECO:0000259" key="4">
    <source>
        <dbReference type="PROSITE" id="PS50206"/>
    </source>
</evidence>
<dbReference type="EMBL" id="CP059404">
    <property type="protein sequence ID" value="QNE88716.1"/>
    <property type="molecule type" value="Genomic_DNA"/>
</dbReference>
<keyword evidence="6" id="KW-1185">Reference proteome</keyword>
<protein>
    <submittedName>
        <fullName evidence="5">ThiF family adenylyltransferase</fullName>
    </submittedName>
</protein>
<dbReference type="InterPro" id="IPR045886">
    <property type="entry name" value="ThiF/MoeB/HesA"/>
</dbReference>
<dbReference type="GO" id="GO:0004792">
    <property type="term" value="F:thiosulfate-cyanide sulfurtransferase activity"/>
    <property type="evidence" value="ECO:0007669"/>
    <property type="project" value="TreeGrafter"/>
</dbReference>
<dbReference type="SUPFAM" id="SSF69572">
    <property type="entry name" value="Activating enzymes of the ubiquitin-like proteins"/>
    <property type="match status" value="1"/>
</dbReference>
<name>A0A7G7CMA0_9CORY</name>
<evidence type="ECO:0000313" key="5">
    <source>
        <dbReference type="EMBL" id="QNE88716.1"/>
    </source>
</evidence>
<dbReference type="Gene3D" id="3.40.50.720">
    <property type="entry name" value="NAD(P)-binding Rossmann-like Domain"/>
    <property type="match status" value="1"/>
</dbReference>
<feature type="domain" description="Rhodanese" evidence="4">
    <location>
        <begin position="278"/>
        <end position="369"/>
    </location>
</feature>
<dbReference type="InterPro" id="IPR035985">
    <property type="entry name" value="Ubiquitin-activating_enz"/>
</dbReference>
<dbReference type="InterPro" id="IPR000594">
    <property type="entry name" value="ThiF_NAD_FAD-bd"/>
</dbReference>
<dbReference type="SMART" id="SM00450">
    <property type="entry name" value="RHOD"/>
    <property type="match status" value="1"/>
</dbReference>
<dbReference type="RefSeq" id="WP_185175106.1">
    <property type="nucleotide sequence ID" value="NZ_CP059404.1"/>
</dbReference>
<organism evidence="5 6">
    <name type="scientific">Corynebacterium incognita</name>
    <dbReference type="NCBI Taxonomy" id="2754725"/>
    <lineage>
        <taxon>Bacteria</taxon>
        <taxon>Bacillati</taxon>
        <taxon>Actinomycetota</taxon>
        <taxon>Actinomycetes</taxon>
        <taxon>Mycobacteriales</taxon>
        <taxon>Corynebacteriaceae</taxon>
        <taxon>Corynebacterium</taxon>
    </lineage>
</organism>
<evidence type="ECO:0000313" key="6">
    <source>
        <dbReference type="Proteomes" id="UP000515743"/>
    </source>
</evidence>
<evidence type="ECO:0000256" key="3">
    <source>
        <dbReference type="ARBA" id="ARBA00022840"/>
    </source>
</evidence>
<dbReference type="InterPro" id="IPR001763">
    <property type="entry name" value="Rhodanese-like_dom"/>
</dbReference>
<dbReference type="InterPro" id="IPR036873">
    <property type="entry name" value="Rhodanese-like_dom_sf"/>
</dbReference>
<evidence type="ECO:0000256" key="1">
    <source>
        <dbReference type="ARBA" id="ARBA00022679"/>
    </source>
</evidence>
<dbReference type="KEGG" id="cik:H0194_06310"/>
<sequence>MDPQETSRYRRQLSLAGFGPVAQNKLKEAHVAVIGAGGLGSPALLYLAGAGVGTVTIIDDDVVSVSNLHRQVIHTTDGVGTAKADSARAAMLALNPLIDVAVVGARLTGANARDILADADVVLDGSDNFGTRYLASWACAHLNIPHVWASILGFDAQLTVFHADNGPIYEDLFPTPPPAGSVPSCSQAGVLGPVVGVVGSAMALEAMKLITDVGTPLIGRLAYYSALDGTWEYIPLQAAAGTVRRVIEEGPIAAATFEEPAATSVTTHDASIPEVTTIPEGALVIDVREPHEHYQFSIPGALLFPLGRIVDHDEYPPEIPEALAQGRPVVMQCAGGVRSARAVDKLDTLGVTGTVSLAGGIDAWLDAQGT</sequence>
<dbReference type="CDD" id="cd00158">
    <property type="entry name" value="RHOD"/>
    <property type="match status" value="1"/>
</dbReference>
<keyword evidence="2" id="KW-0547">Nucleotide-binding</keyword>
<dbReference type="PROSITE" id="PS50206">
    <property type="entry name" value="RHODANESE_3"/>
    <property type="match status" value="1"/>
</dbReference>
<proteinExistence type="predicted"/>
<dbReference type="FunFam" id="3.40.50.720:FF:000033">
    <property type="entry name" value="Adenylyltransferase and sulfurtransferase MOCS3"/>
    <property type="match status" value="1"/>
</dbReference>
<keyword evidence="5" id="KW-0548">Nucleotidyltransferase</keyword>
<dbReference type="CDD" id="cd00757">
    <property type="entry name" value="ThiF_MoeB_HesA_family"/>
    <property type="match status" value="1"/>
</dbReference>
<dbReference type="Pfam" id="PF00581">
    <property type="entry name" value="Rhodanese"/>
    <property type="match status" value="1"/>
</dbReference>
<dbReference type="PANTHER" id="PTHR10953">
    <property type="entry name" value="UBIQUITIN-ACTIVATING ENZYME E1"/>
    <property type="match status" value="1"/>
</dbReference>
<dbReference type="Gene3D" id="3.40.250.10">
    <property type="entry name" value="Rhodanese-like domain"/>
    <property type="match status" value="1"/>
</dbReference>
<dbReference type="Pfam" id="PF00899">
    <property type="entry name" value="ThiF"/>
    <property type="match status" value="1"/>
</dbReference>
<dbReference type="PANTHER" id="PTHR10953:SF102">
    <property type="entry name" value="ADENYLYLTRANSFERASE AND SULFURTRANSFERASE MOCS3"/>
    <property type="match status" value="1"/>
</dbReference>
<accession>A0A7G7CMA0</accession>
<dbReference type="AlphaFoldDB" id="A0A7G7CMA0"/>
<dbReference type="GO" id="GO:0005524">
    <property type="term" value="F:ATP binding"/>
    <property type="evidence" value="ECO:0007669"/>
    <property type="project" value="UniProtKB-KW"/>
</dbReference>